<name>A0ABV7Z0A8_9BACT</name>
<dbReference type="EMBL" id="JBHRYQ010000001">
    <property type="protein sequence ID" value="MFC3811853.1"/>
    <property type="molecule type" value="Genomic_DNA"/>
</dbReference>
<dbReference type="PANTHER" id="PTHR31005">
    <property type="entry name" value="DUF4139 DOMAIN-CONTAINING PROTEIN"/>
    <property type="match status" value="1"/>
</dbReference>
<reference evidence="4" key="1">
    <citation type="journal article" date="2019" name="Int. J. Syst. Evol. Microbiol.">
        <title>The Global Catalogue of Microorganisms (GCM) 10K type strain sequencing project: providing services to taxonomists for standard genome sequencing and annotation.</title>
        <authorList>
            <consortium name="The Broad Institute Genomics Platform"/>
            <consortium name="The Broad Institute Genome Sequencing Center for Infectious Disease"/>
            <person name="Wu L."/>
            <person name="Ma J."/>
        </authorList>
    </citation>
    <scope>NUCLEOTIDE SEQUENCE [LARGE SCALE GENOMIC DNA]</scope>
    <source>
        <strain evidence="4">CECT 7956</strain>
    </source>
</reference>
<evidence type="ECO:0000313" key="4">
    <source>
        <dbReference type="Proteomes" id="UP001595616"/>
    </source>
</evidence>
<dbReference type="Pfam" id="PF13715">
    <property type="entry name" value="CarbopepD_reg_2"/>
    <property type="match status" value="1"/>
</dbReference>
<dbReference type="NCBIfam" id="TIGR02231">
    <property type="entry name" value="mucoidy inhibitor MuiA family protein"/>
    <property type="match status" value="2"/>
</dbReference>
<dbReference type="Gene3D" id="2.60.40.1120">
    <property type="entry name" value="Carboxypeptidase-like, regulatory domain"/>
    <property type="match status" value="1"/>
</dbReference>
<dbReference type="Pfam" id="PF13598">
    <property type="entry name" value="DUF4139"/>
    <property type="match status" value="1"/>
</dbReference>
<organism evidence="3 4">
    <name type="scientific">Lacihabitans lacunae</name>
    <dbReference type="NCBI Taxonomy" id="1028214"/>
    <lineage>
        <taxon>Bacteria</taxon>
        <taxon>Pseudomonadati</taxon>
        <taxon>Bacteroidota</taxon>
        <taxon>Cytophagia</taxon>
        <taxon>Cytophagales</taxon>
        <taxon>Leadbetterellaceae</taxon>
        <taxon>Lacihabitans</taxon>
    </lineage>
</organism>
<sequence>MKKLILALLVPFVSFGQTKIDSKVAVVVIFTSGAQVKREATIDLKNGENSFIIKGVSPELDKNSIQISFSDPAITINSLSHQLSLNNEQDFKELNTKIQAKNTAILNEKSKIALEEKLLNYEEKLLLNNQNVGGTYSGMKPEDLIKTVDYFESKMKKILKSKYVLEQKVDSLDAEIRENNRALNILSLNKENKLSEIRFALNSKQTINNLKVTISYFLKNAGWSPIYDFNAKSLNQPITVVYKSKIYQYSGEDWKNVKVTLSNSIPKKNSKLPDLKTWIWGYPNDYSKYLNDNTDIQKQNEVWGTIKDANGDLIPGASVVLEGTSLGVASDMNGMFRLSIPADRVSMSNSIRISFVGYVTQTVAAANSPIEVTLKEDSQALQEVVVMGYSPQVRKNATGSVSVPELLAGRAAGVSVSGNKAISIKSLIEEKENPVSMEFSFKENLTLESDGKEKNFDLKEIEIPAEYVYKSIPKIEPAAFLTANILDWEKFNFLPGEANLYFEGTYVGKSNLDLSNTDTLTISLGRDPSIIVDRKQVKSYSKKQVLGQNINSNYGYDISVRNTKNQEIKISIEDQFPISSNKVIEVSDQKAPQAKIEETTGKITWDLNIPKASEKNLSLTYSVKYPKN</sequence>
<dbReference type="InterPro" id="IPR008969">
    <property type="entry name" value="CarboxyPept-like_regulatory"/>
</dbReference>
<dbReference type="Proteomes" id="UP001595616">
    <property type="component" value="Unassembled WGS sequence"/>
</dbReference>
<dbReference type="InterPro" id="IPR011935">
    <property type="entry name" value="CHP02231"/>
</dbReference>
<evidence type="ECO:0000313" key="3">
    <source>
        <dbReference type="EMBL" id="MFC3811853.1"/>
    </source>
</evidence>
<dbReference type="SUPFAM" id="SSF49464">
    <property type="entry name" value="Carboxypeptidase regulatory domain-like"/>
    <property type="match status" value="1"/>
</dbReference>
<proteinExistence type="predicted"/>
<keyword evidence="4" id="KW-1185">Reference proteome</keyword>
<accession>A0ABV7Z0A8</accession>
<gene>
    <name evidence="3" type="ORF">ACFOOI_14415</name>
</gene>
<evidence type="ECO:0000259" key="1">
    <source>
        <dbReference type="Pfam" id="PF13598"/>
    </source>
</evidence>
<protein>
    <submittedName>
        <fullName evidence="3">Mucoidy inhibitor MuiA family protein</fullName>
    </submittedName>
</protein>
<evidence type="ECO:0000259" key="2">
    <source>
        <dbReference type="Pfam" id="PF13600"/>
    </source>
</evidence>
<dbReference type="PANTHER" id="PTHR31005:SF8">
    <property type="entry name" value="DUF4139 DOMAIN-CONTAINING PROTEIN"/>
    <property type="match status" value="1"/>
</dbReference>
<comment type="caution">
    <text evidence="3">The sequence shown here is derived from an EMBL/GenBank/DDBJ whole genome shotgun (WGS) entry which is preliminary data.</text>
</comment>
<dbReference type="Pfam" id="PF13600">
    <property type="entry name" value="DUF4140"/>
    <property type="match status" value="1"/>
</dbReference>
<feature type="domain" description="DUF4140" evidence="2">
    <location>
        <begin position="27"/>
        <end position="117"/>
    </location>
</feature>
<dbReference type="RefSeq" id="WP_379838705.1">
    <property type="nucleotide sequence ID" value="NZ_JBHRYQ010000001.1"/>
</dbReference>
<dbReference type="InterPro" id="IPR025554">
    <property type="entry name" value="DUF4140"/>
</dbReference>
<feature type="domain" description="DUF4139" evidence="1">
    <location>
        <begin position="212"/>
        <end position="627"/>
    </location>
</feature>
<dbReference type="InterPro" id="IPR037291">
    <property type="entry name" value="DUF4139"/>
</dbReference>